<comment type="similarity">
    <text evidence="1 4">Belongs to the bacterial solute-binding protein 9 family.</text>
</comment>
<dbReference type="InterPro" id="IPR006127">
    <property type="entry name" value="ZnuA-like"/>
</dbReference>
<evidence type="ECO:0000256" key="4">
    <source>
        <dbReference type="RuleBase" id="RU003512"/>
    </source>
</evidence>
<dbReference type="PRINTS" id="PR00691">
    <property type="entry name" value="ADHESINB"/>
</dbReference>
<proteinExistence type="inferred from homology"/>
<keyword evidence="3" id="KW-0732">Signal</keyword>
<gene>
    <name evidence="5" type="ordered locus">Saut_2137</name>
</gene>
<accession>E0US86</accession>
<sequence length="311" mass="35246">MKNLKIVLLILVLLSAVLFIVMQNEKKPPSVEKPIVGVTTFALYDITKHIAGNTFTVINILPFGVDPHSFEPTPRLMTGIEKSSLVFYSGAGLEPWIHGFKFKHKAVNISKYVKLRKLTEAEIAQDHEHEHEAHHQGIDPHYWLDFDNMKIAAEVITKELIVLQPQNKEIYIKNRDKYIKMLNELDEGYTKTLSNCKQKNVVVSHNALGYVANKYGFHVESLTGLSPEAQPSAKAIRRIFQDIHAKGIQTIFYENFVNDKVTKTIAKDANITVDVFQPLGNITADEARAGMTYEDIMKQNLKKLSKALMCK</sequence>
<evidence type="ECO:0000256" key="1">
    <source>
        <dbReference type="ARBA" id="ARBA00011028"/>
    </source>
</evidence>
<keyword evidence="6" id="KW-1185">Reference proteome</keyword>
<protein>
    <submittedName>
        <fullName evidence="5">Periplasmic solute binding protein</fullName>
    </submittedName>
</protein>
<dbReference type="KEGG" id="sua:Saut_2137"/>
<dbReference type="SUPFAM" id="SSF53807">
    <property type="entry name" value="Helical backbone' metal receptor"/>
    <property type="match status" value="1"/>
</dbReference>
<evidence type="ECO:0000313" key="5">
    <source>
        <dbReference type="EMBL" id="ADN10179.1"/>
    </source>
</evidence>
<organism evidence="5 6">
    <name type="scientific">Sulfurimonas autotrophica (strain ATCC BAA-671 / DSM 16294 / JCM 11897 / OK10)</name>
    <dbReference type="NCBI Taxonomy" id="563040"/>
    <lineage>
        <taxon>Bacteria</taxon>
        <taxon>Pseudomonadati</taxon>
        <taxon>Campylobacterota</taxon>
        <taxon>Epsilonproteobacteria</taxon>
        <taxon>Campylobacterales</taxon>
        <taxon>Sulfurimonadaceae</taxon>
        <taxon>Sulfurimonas</taxon>
    </lineage>
</organism>
<dbReference type="PANTHER" id="PTHR42953:SF3">
    <property type="entry name" value="HIGH-AFFINITY ZINC UPTAKE SYSTEM PROTEIN ZNUA"/>
    <property type="match status" value="1"/>
</dbReference>
<dbReference type="AlphaFoldDB" id="E0US86"/>
<dbReference type="Gene3D" id="3.40.50.1980">
    <property type="entry name" value="Nitrogenase molybdenum iron protein domain"/>
    <property type="match status" value="2"/>
</dbReference>
<dbReference type="STRING" id="563040.Saut_2137"/>
<dbReference type="GO" id="GO:0030001">
    <property type="term" value="P:metal ion transport"/>
    <property type="evidence" value="ECO:0007669"/>
    <property type="project" value="InterPro"/>
</dbReference>
<dbReference type="GO" id="GO:0046872">
    <property type="term" value="F:metal ion binding"/>
    <property type="evidence" value="ECO:0007669"/>
    <property type="project" value="InterPro"/>
</dbReference>
<dbReference type="Proteomes" id="UP000007803">
    <property type="component" value="Chromosome"/>
</dbReference>
<dbReference type="GO" id="GO:0007155">
    <property type="term" value="P:cell adhesion"/>
    <property type="evidence" value="ECO:0007669"/>
    <property type="project" value="InterPro"/>
</dbReference>
<dbReference type="RefSeq" id="WP_013327932.1">
    <property type="nucleotide sequence ID" value="NC_014506.1"/>
</dbReference>
<dbReference type="HOGENOM" id="CLU_016838_1_0_7"/>
<dbReference type="EMBL" id="CP002205">
    <property type="protein sequence ID" value="ADN10179.1"/>
    <property type="molecule type" value="Genomic_DNA"/>
</dbReference>
<reference evidence="6" key="1">
    <citation type="journal article" date="2010" name="Stand. Genomic Sci.">
        <title>Complete genome sequence of Sulfurimonas autotrophica type strain (OK10).</title>
        <authorList>
            <person name="Sikorski J."/>
            <person name="Munk C."/>
            <person name="Lapidus A."/>
            <person name="Djao O."/>
            <person name="Lucas S."/>
            <person name="Glavina Del Rio T."/>
            <person name="Nolan M."/>
            <person name="Tice H."/>
            <person name="Han C."/>
            <person name="Cheng J."/>
            <person name="Tapia R."/>
            <person name="Goodwin L."/>
            <person name="Pitluck S."/>
            <person name="Liolios K."/>
            <person name="Ivanova N."/>
            <person name="Mavromatis K."/>
            <person name="Mikhailova N."/>
            <person name="Pati A."/>
            <person name="Sims D."/>
            <person name="Meincke L."/>
            <person name="Brettin T."/>
            <person name="Detter J."/>
            <person name="Chen A."/>
            <person name="Palaniappan K."/>
            <person name="Land M."/>
            <person name="Hauser L."/>
            <person name="Chang Y."/>
            <person name="Jeffries C."/>
            <person name="Rohde M."/>
            <person name="Lang E."/>
            <person name="Spring S."/>
            <person name="Goker M."/>
            <person name="Woyke T."/>
            <person name="Bristow J."/>
            <person name="Eisen J."/>
            <person name="Markowitz V."/>
            <person name="Hugenholtz P."/>
            <person name="Kyrpides N."/>
            <person name="Klenk H."/>
        </authorList>
    </citation>
    <scope>NUCLEOTIDE SEQUENCE [LARGE SCALE GENOMIC DNA]</scope>
    <source>
        <strain evidence="6">ATCC BAA-671 / DSM 16294 / JCM 11897 / OK10</strain>
    </source>
</reference>
<keyword evidence="2 4" id="KW-0813">Transport</keyword>
<dbReference type="eggNOG" id="COG0803">
    <property type="taxonomic scope" value="Bacteria"/>
</dbReference>
<evidence type="ECO:0000256" key="3">
    <source>
        <dbReference type="ARBA" id="ARBA00022729"/>
    </source>
</evidence>
<evidence type="ECO:0000313" key="6">
    <source>
        <dbReference type="Proteomes" id="UP000007803"/>
    </source>
</evidence>
<evidence type="ECO:0000256" key="2">
    <source>
        <dbReference type="ARBA" id="ARBA00022448"/>
    </source>
</evidence>
<dbReference type="Pfam" id="PF01297">
    <property type="entry name" value="ZnuA"/>
    <property type="match status" value="1"/>
</dbReference>
<dbReference type="PANTHER" id="PTHR42953">
    <property type="entry name" value="HIGH-AFFINITY ZINC UPTAKE SYSTEM PROTEIN ZNUA-RELATED"/>
    <property type="match status" value="1"/>
</dbReference>
<dbReference type="InterPro" id="IPR006129">
    <property type="entry name" value="AdhesinB"/>
</dbReference>
<dbReference type="PRINTS" id="PR00690">
    <property type="entry name" value="ADHESNFAMILY"/>
</dbReference>
<name>E0US86_SULAO</name>
<dbReference type="InterPro" id="IPR006128">
    <property type="entry name" value="Lipoprotein_PsaA-like"/>
</dbReference>
<dbReference type="InterPro" id="IPR050492">
    <property type="entry name" value="Bact_metal-bind_prot9"/>
</dbReference>
<dbReference type="OrthoDB" id="9810636at2"/>